<evidence type="ECO:0000256" key="1">
    <source>
        <dbReference type="ARBA" id="ARBA00004574"/>
    </source>
</evidence>
<feature type="region of interest" description="Disordered" evidence="5">
    <location>
        <begin position="605"/>
        <end position="643"/>
    </location>
</feature>
<feature type="compositionally biased region" description="Polar residues" evidence="5">
    <location>
        <begin position="186"/>
        <end position="201"/>
    </location>
</feature>
<dbReference type="InterPro" id="IPR028389">
    <property type="entry name" value="POT1"/>
</dbReference>
<dbReference type="GO" id="GO:0000781">
    <property type="term" value="C:chromosome, telomeric region"/>
    <property type="evidence" value="ECO:0007669"/>
    <property type="project" value="UniProtKB-SubCell"/>
</dbReference>
<reference evidence="7 8" key="1">
    <citation type="submission" date="2024-10" db="EMBL/GenBank/DDBJ databases">
        <title>Updated reference genomes for cyclostephanoid diatoms.</title>
        <authorList>
            <person name="Roberts W.R."/>
            <person name="Alverson A.J."/>
        </authorList>
    </citation>
    <scope>NUCLEOTIDE SEQUENCE [LARGE SCALE GENOMIC DNA]</scope>
    <source>
        <strain evidence="7 8">AJA010-31</strain>
    </source>
</reference>
<dbReference type="PANTHER" id="PTHR14513:SF0">
    <property type="entry name" value="PROTECTION OF TELOMERES PROTEIN 1"/>
    <property type="match status" value="1"/>
</dbReference>
<organism evidence="7 8">
    <name type="scientific">Cyclotella atomus</name>
    <dbReference type="NCBI Taxonomy" id="382360"/>
    <lineage>
        <taxon>Eukaryota</taxon>
        <taxon>Sar</taxon>
        <taxon>Stramenopiles</taxon>
        <taxon>Ochrophyta</taxon>
        <taxon>Bacillariophyta</taxon>
        <taxon>Coscinodiscophyceae</taxon>
        <taxon>Thalassiosirophycidae</taxon>
        <taxon>Stephanodiscales</taxon>
        <taxon>Stephanodiscaceae</taxon>
        <taxon>Cyclotella</taxon>
    </lineage>
</organism>
<sequence length="1184" mass="131559">MSFLLNLFSPRKQAAAESEAAEDAAEKLEKEMMSDPLSNFFGAATCDKAFAGNAPVASDELAPDNDLNVLYSQWKSSRKEFLMNYLEHRLVGVDEQDENRHEDCCSFCSEVLDEDFDASEGNADSSQDVYTSESQDANNSSGTQELETQDTKQPNSESKSAASDDYMLETQPQTQLPTPRFFNTPRGDQSGTQSTKGSNKGKSTDKSIDTAELVNRSMARGFISGIKRKLGFRDDTETQEHTTFQFLSKTPNSAETPSSSQPRKKRRRTSPKHNRTDYSKRRGLPPKTIPHISDTSYSATKLSDLDLQTKNLDLDLSRVLRVWRLRSCKRIAPVNIGGSQSQESTQNFANPVESGASMHMTSFGRYEDDGPLNTVYKNVLSIEVAQLRRQANPTPSSPSVSNLASAAFQSGQAQLRKVAERKRRHEVKRVRIFFYNKYAEVLSRLLDDISSKGDKKKKKSNCLLSLNHVPAHCIIPLQMAQVDPLLEQYVNNSFCDEDYGATSSYCVCIGDTCSLKFGGEKLYFDDGRLELRLTEIPTAAEPCIETEEAMDAIVNAVTVRAGGEGYYWEAENSTLIKRYWNYKGWEQPQKKGGMTILVGDGTAAVNGSTKAQSHDGEAQNLRESAGERSGETQEESDHITRPASVKQLAELHPLLDGEKRLRPTVTVYGVVLGFSPPSLTSTKEWKMSMVLIDESLPISTESHNQDQTGNGKKELHVPSITVILFSKNKLHLPVIRSAGDVICCRNAILQLYNDEPQLLCNRKANLIVVRPTTIRSPGVELHNSTLSSDWSLSCNCHDAGEHDSHPYVNWSLANSLWRWGQRRLSSHPTMSPSCTISISGLDKPVENVEVTVAGDLTAVVASIIPCPEHLRRRDTARGYIRLWDGTGPPRSDPLPPDVDAIAYRAVEDPPEKVLTEIERVIKTSSLTESQNQFDGMAAPIALTGRVINATIWEEELWQLIQKEKIVEVGSFVRLRNVNSSRLPSGTQILSVHSKSSLTPLPSNVYEIKHLLKDHDTRIKQGVAYNPQSGILPGKSLPKTNTTSTNQPQLPMLKEFKSQAAPTTFTNQFYISRTIPPFNPYSSHAMQRLCHKNKDGSFGFRFAFHIFDDSTELDVLCLGAAADKLIGFKAQDVMSSMNTEKQAVETLNDILTPGNLFEGEIHSVLGKDKKVYYILKSMNCLHSNA</sequence>
<feature type="compositionally biased region" description="Basic and acidic residues" evidence="5">
    <location>
        <begin position="624"/>
        <end position="640"/>
    </location>
</feature>
<dbReference type="InterPro" id="IPR012340">
    <property type="entry name" value="NA-bd_OB-fold"/>
</dbReference>
<evidence type="ECO:0000256" key="2">
    <source>
        <dbReference type="ARBA" id="ARBA00022454"/>
    </source>
</evidence>
<proteinExistence type="predicted"/>
<dbReference type="EMBL" id="JALLPJ020000254">
    <property type="protein sequence ID" value="KAL3797465.1"/>
    <property type="molecule type" value="Genomic_DNA"/>
</dbReference>
<dbReference type="SUPFAM" id="SSF50249">
    <property type="entry name" value="Nucleic acid-binding proteins"/>
    <property type="match status" value="1"/>
</dbReference>
<keyword evidence="4" id="KW-0238">DNA-binding</keyword>
<feature type="region of interest" description="Disordered" evidence="5">
    <location>
        <begin position="118"/>
        <end position="212"/>
    </location>
</feature>
<dbReference type="GO" id="GO:0003677">
    <property type="term" value="F:DNA binding"/>
    <property type="evidence" value="ECO:0007669"/>
    <property type="project" value="UniProtKB-KW"/>
</dbReference>
<name>A0ABD3QAR0_9STRA</name>
<keyword evidence="3" id="KW-0779">Telomere</keyword>
<feature type="domain" description="Telomeric single stranded DNA binding POT1/Cdc13" evidence="6">
    <location>
        <begin position="651"/>
        <end position="804"/>
    </location>
</feature>
<dbReference type="AlphaFoldDB" id="A0ABD3QAR0"/>
<dbReference type="Gene3D" id="2.40.50.140">
    <property type="entry name" value="Nucleic acid-binding proteins"/>
    <property type="match status" value="1"/>
</dbReference>
<evidence type="ECO:0000259" key="6">
    <source>
        <dbReference type="SMART" id="SM00976"/>
    </source>
</evidence>
<feature type="compositionally biased region" description="Basic residues" evidence="5">
    <location>
        <begin position="262"/>
        <end position="273"/>
    </location>
</feature>
<dbReference type="SMART" id="SM00976">
    <property type="entry name" value="Telo_bind"/>
    <property type="match status" value="1"/>
</dbReference>
<comment type="caution">
    <text evidence="7">The sequence shown here is derived from an EMBL/GenBank/DDBJ whole genome shotgun (WGS) entry which is preliminary data.</text>
</comment>
<gene>
    <name evidence="7" type="ORF">ACHAWO_000665</name>
</gene>
<evidence type="ECO:0000256" key="4">
    <source>
        <dbReference type="ARBA" id="ARBA00023125"/>
    </source>
</evidence>
<dbReference type="Pfam" id="PF02765">
    <property type="entry name" value="POT1"/>
    <property type="match status" value="1"/>
</dbReference>
<dbReference type="PANTHER" id="PTHR14513">
    <property type="entry name" value="PROTECTION OF TELOMERES 1"/>
    <property type="match status" value="1"/>
</dbReference>
<evidence type="ECO:0000256" key="3">
    <source>
        <dbReference type="ARBA" id="ARBA00022895"/>
    </source>
</evidence>
<evidence type="ECO:0000313" key="8">
    <source>
        <dbReference type="Proteomes" id="UP001530400"/>
    </source>
</evidence>
<feature type="compositionally biased region" description="Polar residues" evidence="5">
    <location>
        <begin position="241"/>
        <end position="255"/>
    </location>
</feature>
<keyword evidence="8" id="KW-1185">Reference proteome</keyword>
<evidence type="ECO:0000256" key="5">
    <source>
        <dbReference type="SAM" id="MobiDB-lite"/>
    </source>
</evidence>
<keyword evidence="2" id="KW-0158">Chromosome</keyword>
<dbReference type="InterPro" id="IPR011564">
    <property type="entry name" value="Telomer_end-bd_POT1/Cdc13"/>
</dbReference>
<feature type="region of interest" description="Disordered" evidence="5">
    <location>
        <begin position="234"/>
        <end position="294"/>
    </location>
</feature>
<comment type="subcellular location">
    <subcellularLocation>
        <location evidence="1">Chromosome</location>
        <location evidence="1">Telomere</location>
    </subcellularLocation>
</comment>
<accession>A0ABD3QAR0</accession>
<dbReference type="Proteomes" id="UP001530400">
    <property type="component" value="Unassembled WGS sequence"/>
</dbReference>
<evidence type="ECO:0000313" key="7">
    <source>
        <dbReference type="EMBL" id="KAL3797465.1"/>
    </source>
</evidence>
<feature type="compositionally biased region" description="Polar residues" evidence="5">
    <location>
        <begin position="122"/>
        <end position="161"/>
    </location>
</feature>
<protein>
    <recommendedName>
        <fullName evidence="6">Telomeric single stranded DNA binding POT1/Cdc13 domain-containing protein</fullName>
    </recommendedName>
</protein>